<feature type="transmembrane region" description="Helical" evidence="6">
    <location>
        <begin position="382"/>
        <end position="399"/>
    </location>
</feature>
<keyword evidence="2" id="KW-1003">Cell membrane</keyword>
<feature type="transmembrane region" description="Helical" evidence="6">
    <location>
        <begin position="411"/>
        <end position="433"/>
    </location>
</feature>
<feature type="transmembrane region" description="Helical" evidence="6">
    <location>
        <begin position="46"/>
        <end position="67"/>
    </location>
</feature>
<feature type="transmembrane region" description="Helical" evidence="6">
    <location>
        <begin position="439"/>
        <end position="460"/>
    </location>
</feature>
<comment type="subcellular location">
    <subcellularLocation>
        <location evidence="1">Cell membrane</location>
        <topology evidence="1">Multi-pass membrane protein</topology>
    </subcellularLocation>
</comment>
<dbReference type="RefSeq" id="WP_158421251.1">
    <property type="nucleotide sequence ID" value="NZ_JAOQJL010000011.1"/>
</dbReference>
<dbReference type="Proteomes" id="UP001652409">
    <property type="component" value="Unassembled WGS sequence"/>
</dbReference>
<dbReference type="InterPro" id="IPR050833">
    <property type="entry name" value="Poly_Biosynth_Transport"/>
</dbReference>
<evidence type="ECO:0000256" key="2">
    <source>
        <dbReference type="ARBA" id="ARBA00022475"/>
    </source>
</evidence>
<feature type="transmembrane region" description="Helical" evidence="6">
    <location>
        <begin position="327"/>
        <end position="346"/>
    </location>
</feature>
<feature type="transmembrane region" description="Helical" evidence="6">
    <location>
        <begin position="144"/>
        <end position="164"/>
    </location>
</feature>
<keyword evidence="4 6" id="KW-1133">Transmembrane helix</keyword>
<feature type="transmembrane region" description="Helical" evidence="6">
    <location>
        <begin position="291"/>
        <end position="315"/>
    </location>
</feature>
<sequence>MEKYKYLLKNVGIMTLASFGTKILSFLMVPLYTNILSTEAYGTYDIYQTTLFLIVPVLSLNIADGIMRFSLDETYDKREVFMVGVRRYIAACVLCILLVGVNQCFSIIKTLTLYPQFFVLYFVTSLMSDVFNNYARGIEKVSDVAIGGIIGSVSMLTLNVLFLLVFKWGLVGYFVANCLSFASTDLYLLIKLKIWKVISWKPENRPLKKEMVAYSVPMGLGNIGWWINNVSDRYIVTWICGLAANGVYSVAYKIPSLLSMFQQIFNQAWTISAVKEYDQDSSEFYSTIYKAYNMCMVITCAGLILFDKVIAKILFGTDFYEAWKYAPFLMISVVFGALVQLLGGIFSAAKESKAFGNTILIGAAANTVMNVAFVYACGPLGAAIATSLSYMLIWVLRLYKVTRQMKLDISLIRDALSYVLLYLQATLLVFYSYNWSGYLIQIGFVVAVFVLYFKELTGVARKVLSRVKSR</sequence>
<evidence type="ECO:0000313" key="7">
    <source>
        <dbReference type="EMBL" id="MCU6765218.1"/>
    </source>
</evidence>
<feature type="transmembrane region" description="Helical" evidence="6">
    <location>
        <begin position="12"/>
        <end position="34"/>
    </location>
</feature>
<proteinExistence type="predicted"/>
<dbReference type="Pfam" id="PF01943">
    <property type="entry name" value="Polysacc_synt"/>
    <property type="match status" value="1"/>
</dbReference>
<feature type="transmembrane region" description="Helical" evidence="6">
    <location>
        <begin position="211"/>
        <end position="228"/>
    </location>
</feature>
<dbReference type="PANTHER" id="PTHR30250:SF11">
    <property type="entry name" value="O-ANTIGEN TRANSPORTER-RELATED"/>
    <property type="match status" value="1"/>
</dbReference>
<feature type="transmembrane region" description="Helical" evidence="6">
    <location>
        <begin position="88"/>
        <end position="108"/>
    </location>
</feature>
<keyword evidence="5 6" id="KW-0472">Membrane</keyword>
<reference evidence="7 8" key="1">
    <citation type="journal article" date="2021" name="ISME Commun">
        <title>Automated analysis of genomic sequences facilitates high-throughput and comprehensive description of bacteria.</title>
        <authorList>
            <person name="Hitch T.C.A."/>
        </authorList>
    </citation>
    <scope>NUCLEOTIDE SEQUENCE [LARGE SCALE GENOMIC DNA]</scope>
    <source>
        <strain evidence="7 8">Sanger_23</strain>
    </source>
</reference>
<keyword evidence="8" id="KW-1185">Reference proteome</keyword>
<feature type="transmembrane region" description="Helical" evidence="6">
    <location>
        <begin position="170"/>
        <end position="190"/>
    </location>
</feature>
<evidence type="ECO:0000313" key="8">
    <source>
        <dbReference type="Proteomes" id="UP001652409"/>
    </source>
</evidence>
<evidence type="ECO:0000256" key="4">
    <source>
        <dbReference type="ARBA" id="ARBA00022989"/>
    </source>
</evidence>
<accession>A0ABT2TSJ1</accession>
<evidence type="ECO:0000256" key="3">
    <source>
        <dbReference type="ARBA" id="ARBA00022692"/>
    </source>
</evidence>
<dbReference type="PANTHER" id="PTHR30250">
    <property type="entry name" value="PST FAMILY PREDICTED COLANIC ACID TRANSPORTER"/>
    <property type="match status" value="1"/>
</dbReference>
<keyword evidence="3 6" id="KW-0812">Transmembrane</keyword>
<dbReference type="EMBL" id="JAOQJL010000011">
    <property type="protein sequence ID" value="MCU6765218.1"/>
    <property type="molecule type" value="Genomic_DNA"/>
</dbReference>
<name>A0ABT2TSJ1_9FIRM</name>
<comment type="caution">
    <text evidence="7">The sequence shown here is derived from an EMBL/GenBank/DDBJ whole genome shotgun (WGS) entry which is preliminary data.</text>
</comment>
<evidence type="ECO:0000256" key="5">
    <source>
        <dbReference type="ARBA" id="ARBA00023136"/>
    </source>
</evidence>
<evidence type="ECO:0000256" key="1">
    <source>
        <dbReference type="ARBA" id="ARBA00004651"/>
    </source>
</evidence>
<protein>
    <submittedName>
        <fullName evidence="7">Oligosaccharide flippase family protein</fullName>
    </submittedName>
</protein>
<feature type="transmembrane region" description="Helical" evidence="6">
    <location>
        <begin position="234"/>
        <end position="252"/>
    </location>
</feature>
<evidence type="ECO:0000256" key="6">
    <source>
        <dbReference type="SAM" id="Phobius"/>
    </source>
</evidence>
<organism evidence="7 8">
    <name type="scientific">Blautia ammoniilytica</name>
    <dbReference type="NCBI Taxonomy" id="2981782"/>
    <lineage>
        <taxon>Bacteria</taxon>
        <taxon>Bacillati</taxon>
        <taxon>Bacillota</taxon>
        <taxon>Clostridia</taxon>
        <taxon>Lachnospirales</taxon>
        <taxon>Lachnospiraceae</taxon>
        <taxon>Blautia</taxon>
    </lineage>
</organism>
<gene>
    <name evidence="7" type="ORF">OCV61_07285</name>
</gene>
<dbReference type="InterPro" id="IPR002797">
    <property type="entry name" value="Polysacc_synth"/>
</dbReference>